<comment type="caution">
    <text evidence="1">The sequence shown here is derived from an EMBL/GenBank/DDBJ whole genome shotgun (WGS) entry which is preliminary data.</text>
</comment>
<dbReference type="EMBL" id="JAYKBV010000002">
    <property type="protein sequence ID" value="MEB3039532.1"/>
    <property type="molecule type" value="Genomic_DNA"/>
</dbReference>
<dbReference type="RefSeq" id="WP_323978798.1">
    <property type="nucleotide sequence ID" value="NZ_JAYKBV010000002.1"/>
</dbReference>
<sequence length="94" mass="11395">MNNNQLCFNVSPDFDNSFEVDGDIEIIFNNDYYYCVEVDTIMYDTIHRPTILPWVDRLYIYKKIEAKINDSIYKFNKFDDTNKWIFPFDLAKKK</sequence>
<evidence type="ECO:0000313" key="2">
    <source>
        <dbReference type="Proteomes" id="UP001324270"/>
    </source>
</evidence>
<evidence type="ECO:0000313" key="1">
    <source>
        <dbReference type="EMBL" id="MEB3039532.1"/>
    </source>
</evidence>
<dbReference type="Proteomes" id="UP001324270">
    <property type="component" value="Unassembled WGS sequence"/>
</dbReference>
<organism evidence="1 2">
    <name type="scientific">Capnocytophaga gingivalis</name>
    <dbReference type="NCBI Taxonomy" id="1017"/>
    <lineage>
        <taxon>Bacteria</taxon>
        <taxon>Pseudomonadati</taxon>
        <taxon>Bacteroidota</taxon>
        <taxon>Flavobacteriia</taxon>
        <taxon>Flavobacteriales</taxon>
        <taxon>Flavobacteriaceae</taxon>
        <taxon>Capnocytophaga</taxon>
    </lineage>
</organism>
<protein>
    <submittedName>
        <fullName evidence="1">Uncharacterized protein</fullName>
    </submittedName>
</protein>
<accession>A0ABU5Y6J8</accession>
<keyword evidence="2" id="KW-1185">Reference proteome</keyword>
<name>A0ABU5Y6J8_9FLAO</name>
<proteinExistence type="predicted"/>
<reference evidence="1 2" key="1">
    <citation type="submission" date="2023-12" db="EMBL/GenBank/DDBJ databases">
        <title>Genomic sequences of Capnocytophaga and Parvimonas strains.</title>
        <authorList>
            <person name="Watt R.M."/>
            <person name="Wang M."/>
            <person name="Yang T."/>
            <person name="Tong W.M."/>
        </authorList>
    </citation>
    <scope>NUCLEOTIDE SEQUENCE [LARGE SCALE GENOMIC DNA]</scope>
    <source>
        <strain evidence="1 2">CCUG 13156</strain>
    </source>
</reference>
<gene>
    <name evidence="1" type="ORF">VJJ49_02330</name>
</gene>